<dbReference type="FunFam" id="2.20.70.10:FF:000049">
    <property type="entry name" value="Transcription elongation regulator 1-like"/>
    <property type="match status" value="1"/>
</dbReference>
<evidence type="ECO:0000256" key="3">
    <source>
        <dbReference type="SAM" id="MobiDB-lite"/>
    </source>
</evidence>
<dbReference type="GO" id="GO:0003712">
    <property type="term" value="F:transcription coregulator activity"/>
    <property type="evidence" value="ECO:0007669"/>
    <property type="project" value="TreeGrafter"/>
</dbReference>
<feature type="domain" description="FF" evidence="5">
    <location>
        <begin position="661"/>
        <end position="717"/>
    </location>
</feature>
<feature type="region of interest" description="Disordered" evidence="3">
    <location>
        <begin position="367"/>
        <end position="386"/>
    </location>
</feature>
<dbReference type="GO" id="GO:0005634">
    <property type="term" value="C:nucleus"/>
    <property type="evidence" value="ECO:0007669"/>
    <property type="project" value="TreeGrafter"/>
</dbReference>
<feature type="region of interest" description="Disordered" evidence="3">
    <location>
        <begin position="717"/>
        <end position="738"/>
    </location>
</feature>
<dbReference type="SUPFAM" id="SSF81698">
    <property type="entry name" value="FF domain"/>
    <property type="match status" value="5"/>
</dbReference>
<feature type="compositionally biased region" description="Pro residues" evidence="3">
    <location>
        <begin position="122"/>
        <end position="131"/>
    </location>
</feature>
<feature type="compositionally biased region" description="Basic and acidic residues" evidence="3">
    <location>
        <begin position="56"/>
        <end position="66"/>
    </location>
</feature>
<dbReference type="InterPro" id="IPR002713">
    <property type="entry name" value="FF_domain"/>
</dbReference>
<dbReference type="InterPro" id="IPR001202">
    <property type="entry name" value="WW_dom"/>
</dbReference>
<feature type="coiled-coil region" evidence="2">
    <location>
        <begin position="571"/>
        <end position="600"/>
    </location>
</feature>
<feature type="region of interest" description="Disordered" evidence="3">
    <location>
        <begin position="431"/>
        <end position="511"/>
    </location>
</feature>
<feature type="compositionally biased region" description="Basic and acidic residues" evidence="3">
    <location>
        <begin position="480"/>
        <end position="510"/>
    </location>
</feature>
<name>A0A7E4VE57_PANRE</name>
<feature type="region of interest" description="Disordered" evidence="3">
    <location>
        <begin position="1"/>
        <end position="155"/>
    </location>
</feature>
<reference evidence="7" key="2">
    <citation type="submission" date="2020-10" db="UniProtKB">
        <authorList>
            <consortium name="WormBaseParasite"/>
        </authorList>
    </citation>
    <scope>IDENTIFICATION</scope>
</reference>
<feature type="compositionally biased region" description="Pro residues" evidence="3">
    <location>
        <begin position="139"/>
        <end position="148"/>
    </location>
</feature>
<dbReference type="Gene3D" id="1.10.10.440">
    <property type="entry name" value="FF domain"/>
    <property type="match status" value="6"/>
</dbReference>
<keyword evidence="6" id="KW-1185">Reference proteome</keyword>
<evidence type="ECO:0000256" key="2">
    <source>
        <dbReference type="SAM" id="Coils"/>
    </source>
</evidence>
<proteinExistence type="predicted"/>
<protein>
    <submittedName>
        <fullName evidence="7">Transcription elongation regulator 1</fullName>
    </submittedName>
</protein>
<dbReference type="Gene3D" id="2.20.70.10">
    <property type="match status" value="3"/>
</dbReference>
<evidence type="ECO:0000259" key="5">
    <source>
        <dbReference type="PROSITE" id="PS51676"/>
    </source>
</evidence>
<accession>A0A7E4VE57</accession>
<dbReference type="InterPro" id="IPR036517">
    <property type="entry name" value="FF_domain_sf"/>
</dbReference>
<dbReference type="WBParaSite" id="Pan_g19990.t1">
    <property type="protein sequence ID" value="Pan_g19990.t1"/>
    <property type="gene ID" value="Pan_g19990"/>
</dbReference>
<feature type="region of interest" description="Disordered" evidence="3">
    <location>
        <begin position="947"/>
        <end position="971"/>
    </location>
</feature>
<feature type="domain" description="WW" evidence="4">
    <location>
        <begin position="261"/>
        <end position="294"/>
    </location>
</feature>
<dbReference type="Pfam" id="PF01846">
    <property type="entry name" value="FF"/>
    <property type="match status" value="6"/>
</dbReference>
<evidence type="ECO:0000259" key="4">
    <source>
        <dbReference type="PROSITE" id="PS50020"/>
    </source>
</evidence>
<dbReference type="PROSITE" id="PS01159">
    <property type="entry name" value="WW_DOMAIN_1"/>
    <property type="match status" value="1"/>
</dbReference>
<dbReference type="CDD" id="cd00201">
    <property type="entry name" value="WW"/>
    <property type="match status" value="3"/>
</dbReference>
<feature type="domain" description="FF" evidence="5">
    <location>
        <begin position="525"/>
        <end position="581"/>
    </location>
</feature>
<dbReference type="GO" id="GO:0070063">
    <property type="term" value="F:RNA polymerase binding"/>
    <property type="evidence" value="ECO:0007669"/>
    <property type="project" value="InterPro"/>
</dbReference>
<dbReference type="PANTHER" id="PTHR15377">
    <property type="entry name" value="TRANSCRIPTION ELONGATION REGULATOR 1"/>
    <property type="match status" value="1"/>
</dbReference>
<dbReference type="PROSITE" id="PS51676">
    <property type="entry name" value="FF"/>
    <property type="match status" value="3"/>
</dbReference>
<dbReference type="SMART" id="SM00441">
    <property type="entry name" value="FF"/>
    <property type="match status" value="6"/>
</dbReference>
<evidence type="ECO:0000256" key="1">
    <source>
        <dbReference type="ARBA" id="ARBA00022737"/>
    </source>
</evidence>
<dbReference type="Pfam" id="PF23517">
    <property type="entry name" value="WW_TCERG1"/>
    <property type="match status" value="1"/>
</dbReference>
<feature type="compositionally biased region" description="Polar residues" evidence="3">
    <location>
        <begin position="24"/>
        <end position="41"/>
    </location>
</feature>
<feature type="domain" description="WW" evidence="4">
    <location>
        <begin position="389"/>
        <end position="418"/>
    </location>
</feature>
<evidence type="ECO:0000313" key="6">
    <source>
        <dbReference type="Proteomes" id="UP000492821"/>
    </source>
</evidence>
<keyword evidence="2" id="KW-0175">Coiled coil</keyword>
<reference evidence="6" key="1">
    <citation type="journal article" date="2013" name="Genetics">
        <title>The draft genome and transcriptome of Panagrellus redivivus are shaped by the harsh demands of a free-living lifestyle.</title>
        <authorList>
            <person name="Srinivasan J."/>
            <person name="Dillman A.R."/>
            <person name="Macchietto M.G."/>
            <person name="Heikkinen L."/>
            <person name="Lakso M."/>
            <person name="Fracchia K.M."/>
            <person name="Antoshechkin I."/>
            <person name="Mortazavi A."/>
            <person name="Wong G."/>
            <person name="Sternberg P.W."/>
        </authorList>
    </citation>
    <scope>NUCLEOTIDE SEQUENCE [LARGE SCALE GENOMIC DNA]</scope>
    <source>
        <strain evidence="6">MT8872</strain>
    </source>
</reference>
<dbReference type="Pfam" id="PF00397">
    <property type="entry name" value="WW"/>
    <property type="match status" value="1"/>
</dbReference>
<dbReference type="Proteomes" id="UP000492821">
    <property type="component" value="Unassembled WGS sequence"/>
</dbReference>
<feature type="compositionally biased region" description="Basic and acidic residues" evidence="3">
    <location>
        <begin position="727"/>
        <end position="738"/>
    </location>
</feature>
<dbReference type="PROSITE" id="PS50020">
    <property type="entry name" value="WW_DOMAIN_2"/>
    <property type="match status" value="3"/>
</dbReference>
<organism evidence="6 7">
    <name type="scientific">Panagrellus redivivus</name>
    <name type="common">Microworm</name>
    <dbReference type="NCBI Taxonomy" id="6233"/>
    <lineage>
        <taxon>Eukaryota</taxon>
        <taxon>Metazoa</taxon>
        <taxon>Ecdysozoa</taxon>
        <taxon>Nematoda</taxon>
        <taxon>Chromadorea</taxon>
        <taxon>Rhabditida</taxon>
        <taxon>Tylenchina</taxon>
        <taxon>Panagrolaimomorpha</taxon>
        <taxon>Panagrolaimoidea</taxon>
        <taxon>Panagrolaimidae</taxon>
        <taxon>Panagrellus</taxon>
    </lineage>
</organism>
<sequence>MEHMDTDMPDASSPQSNGGGFNGQALQNVTPPEASPDNQGELSAPAAAPAPKRRTRFEEAPEEVKMHLPPPGRFSGAPPMGLRPPGLMQPPGMRPRPLMDEEPMSFFNQPPRGFPHHNGAGFPPPRGPRPRPGLGFQQGPPPRFPPRFPGNAAPQFRPQVNQQEKLKQWLELAEVKDEVWVETKTADGKSYYYNAVSRVTVWTEPKGDNQRIVDQAGLQQLVDIGMKVEREKNPPAAVATPSPAFPGYPGMPPRMPLAQPSDADKAWQEFKAPDGRNYYYNHVTQENTWEKPKAMIQHEANPPMPNPMIPTSLMSVGPAGGFNPQAAAMAAAAAAAAAAAVRPQGTGANAAPISLMAAGNFGASPGPGAAGGGGGDGGRPVSSSPVSGTPWCIVWTGDGRVFFYNPTTKTSVWQRPPELYNRKDVDLLVAKRPETKEGASPIDLNKPMKKEAPYDAVSDDDEDGSDDDVKAPPRKKTRQEKKQDRIEEQKRAAQQEKKERAKPKEPKEIDPAIQAEIEAKEKRAQVPFEERRQQFLELLKEKGVSANSTFQKELSKIVFDPRYLLLGCQERKDAFDDYSKERAEAERAEKKARAKVAKEQYLELLKDAGLDGKSSFSSFVNKFGKDERFKAVEKNRDREDFFKDFVDDLYQKEKEEKKRAKEEARENFKVLLSETKSIKRRSKWSHIKKKIDSDPRYKAKGLDSSLREDIFRDYISSLPDEDDRSDDEGAIKDEPKTAEELAIERRKEEVASELSEQKKERVKEREMLQYHQEVDEFNVILKDLIKQFDLSWHDARKILKKDSRYKDLEVLSKDEKEDIFKQHIDGLKKRRREAFFQLLSEDERFDPNTRWKEAKKILFDDEKYAKVILSEHRTEDDFRDWRKVHLNALLKEFRLLLRETKIITYESKKKILINESHLSDILAVLENDKRYLVLKGCPEERERELEKYIDDLDAKGPPPPPTAPTDVVERD</sequence>
<feature type="compositionally biased region" description="Acidic residues" evidence="3">
    <location>
        <begin position="457"/>
        <end position="466"/>
    </location>
</feature>
<dbReference type="InterPro" id="IPR036020">
    <property type="entry name" value="WW_dom_sf"/>
</dbReference>
<feature type="domain" description="FF" evidence="5">
    <location>
        <begin position="593"/>
        <end position="648"/>
    </location>
</feature>
<feature type="compositionally biased region" description="Gly residues" evidence="3">
    <location>
        <begin position="368"/>
        <end position="378"/>
    </location>
</feature>
<feature type="domain" description="WW" evidence="4">
    <location>
        <begin position="180"/>
        <end position="207"/>
    </location>
</feature>
<evidence type="ECO:0000313" key="7">
    <source>
        <dbReference type="WBParaSite" id="Pan_g19990.t1"/>
    </source>
</evidence>
<dbReference type="PANTHER" id="PTHR15377:SF3">
    <property type="entry name" value="WW DOMAIN-CONTAINING PROTEIN"/>
    <property type="match status" value="1"/>
</dbReference>
<dbReference type="SMART" id="SM00456">
    <property type="entry name" value="WW"/>
    <property type="match status" value="3"/>
</dbReference>
<keyword evidence="1" id="KW-0677">Repeat</keyword>
<dbReference type="InterPro" id="IPR057565">
    <property type="entry name" value="WW_TCRG1_3rd"/>
</dbReference>
<dbReference type="AlphaFoldDB" id="A0A7E4VE57"/>
<dbReference type="InterPro" id="IPR045148">
    <property type="entry name" value="TCRG1-like"/>
</dbReference>
<dbReference type="SUPFAM" id="SSF51045">
    <property type="entry name" value="WW domain"/>
    <property type="match status" value="3"/>
</dbReference>
<feature type="coiled-coil region" evidence="2">
    <location>
        <begin position="643"/>
        <end position="674"/>
    </location>
</feature>